<dbReference type="EMBL" id="PUHW01000261">
    <property type="protein sequence ID" value="KAG0687442.1"/>
    <property type="molecule type" value="Genomic_DNA"/>
</dbReference>
<evidence type="ECO:0000256" key="3">
    <source>
        <dbReference type="ARBA" id="ARBA00022679"/>
    </source>
</evidence>
<dbReference type="PANTHER" id="PTHR44942:SF4">
    <property type="entry name" value="METHYLTRANSFERASE TYPE 11 DOMAIN-CONTAINING PROTEIN"/>
    <property type="match status" value="1"/>
</dbReference>
<dbReference type="OrthoDB" id="10027013at2759"/>
<reference evidence="5" key="1">
    <citation type="submission" date="2020-11" db="EMBL/GenBank/DDBJ databases">
        <title>Kefir isolates.</title>
        <authorList>
            <person name="Marcisauskas S."/>
            <person name="Kim Y."/>
            <person name="Blasche S."/>
        </authorList>
    </citation>
    <scope>NUCLEOTIDE SEQUENCE</scope>
    <source>
        <strain evidence="5">Olga-1</strain>
    </source>
</reference>
<dbReference type="InterPro" id="IPR013216">
    <property type="entry name" value="Methyltransf_11"/>
</dbReference>
<dbReference type="InterPro" id="IPR029063">
    <property type="entry name" value="SAM-dependent_MTases_sf"/>
</dbReference>
<dbReference type="AlphaFoldDB" id="A0A9P6WJV2"/>
<organism evidence="5 6">
    <name type="scientific">Pichia californica</name>
    <dbReference type="NCBI Taxonomy" id="460514"/>
    <lineage>
        <taxon>Eukaryota</taxon>
        <taxon>Fungi</taxon>
        <taxon>Dikarya</taxon>
        <taxon>Ascomycota</taxon>
        <taxon>Saccharomycotina</taxon>
        <taxon>Pichiomycetes</taxon>
        <taxon>Pichiales</taxon>
        <taxon>Pichiaceae</taxon>
        <taxon>Pichia</taxon>
    </lineage>
</organism>
<dbReference type="GO" id="GO:0032259">
    <property type="term" value="P:methylation"/>
    <property type="evidence" value="ECO:0007669"/>
    <property type="project" value="UniProtKB-KW"/>
</dbReference>
<comment type="caution">
    <text evidence="5">The sequence shown here is derived from an EMBL/GenBank/DDBJ whole genome shotgun (WGS) entry which is preliminary data.</text>
</comment>
<name>A0A9P6WJV2_9ASCO</name>
<sequence length="336" mass="39017">MSAFASKNFQSHDYALHRPSYSIDFFKYIFKFGNLSEVIKDELSIVDIGCGPATCELVFIPYLIELIESKQLNLNKIKIYVTDISSTMINEAESTLNNLLLNKLSKSIKNIFEIKFLVISGENLNNIINESSVDLVIAAECVHWINPNPWLNSMKSILKSNTGVLAYWGYVDPVFIGHEGEKENINKANDFYNDFVYEEEGKLGVYWQQPGRKILRGLCKDINNIVFQDTESWNDVITVYRDPSKNDIKILDRLINNDINFKIDDEVLKMIKSITFEQFLQYTDTWSSSHKWNENHNEDEKVSKLFYKGLNKITNWKLSDNIEIEMKTFYTLCKKS</sequence>
<evidence type="ECO:0000256" key="1">
    <source>
        <dbReference type="ARBA" id="ARBA00008361"/>
    </source>
</evidence>
<evidence type="ECO:0000313" key="6">
    <source>
        <dbReference type="Proteomes" id="UP000697127"/>
    </source>
</evidence>
<accession>A0A9P6WJV2</accession>
<dbReference type="PANTHER" id="PTHR44942">
    <property type="entry name" value="METHYLTRANSF_11 DOMAIN-CONTAINING PROTEIN"/>
    <property type="match status" value="1"/>
</dbReference>
<feature type="domain" description="Methyltransferase type 11" evidence="4">
    <location>
        <begin position="73"/>
        <end position="161"/>
    </location>
</feature>
<evidence type="ECO:0000256" key="2">
    <source>
        <dbReference type="ARBA" id="ARBA00022603"/>
    </source>
</evidence>
<protein>
    <recommendedName>
        <fullName evidence="4">Methyltransferase type 11 domain-containing protein</fullName>
    </recommendedName>
</protein>
<gene>
    <name evidence="5" type="ORF">C6P40_002350</name>
</gene>
<dbReference type="Gene3D" id="3.40.50.150">
    <property type="entry name" value="Vaccinia Virus protein VP39"/>
    <property type="match status" value="1"/>
</dbReference>
<evidence type="ECO:0000259" key="4">
    <source>
        <dbReference type="Pfam" id="PF08241"/>
    </source>
</evidence>
<dbReference type="Pfam" id="PF08241">
    <property type="entry name" value="Methyltransf_11"/>
    <property type="match status" value="1"/>
</dbReference>
<proteinExistence type="inferred from homology"/>
<comment type="similarity">
    <text evidence="1">Belongs to the methyltransferase superfamily.</text>
</comment>
<evidence type="ECO:0000313" key="5">
    <source>
        <dbReference type="EMBL" id="KAG0687442.1"/>
    </source>
</evidence>
<dbReference type="InterPro" id="IPR051052">
    <property type="entry name" value="Diverse_substrate_MTase"/>
</dbReference>
<dbReference type="SUPFAM" id="SSF53335">
    <property type="entry name" value="S-adenosyl-L-methionine-dependent methyltransferases"/>
    <property type="match status" value="1"/>
</dbReference>
<dbReference type="GO" id="GO:0008757">
    <property type="term" value="F:S-adenosylmethionine-dependent methyltransferase activity"/>
    <property type="evidence" value="ECO:0007669"/>
    <property type="project" value="InterPro"/>
</dbReference>
<keyword evidence="3" id="KW-0808">Transferase</keyword>
<dbReference type="Proteomes" id="UP000697127">
    <property type="component" value="Unassembled WGS sequence"/>
</dbReference>
<keyword evidence="2" id="KW-0489">Methyltransferase</keyword>
<keyword evidence="6" id="KW-1185">Reference proteome</keyword>